<evidence type="ECO:0000256" key="3">
    <source>
        <dbReference type="ARBA" id="ARBA00020636"/>
    </source>
</evidence>
<keyword evidence="6 11" id="KW-0010">Activator</keyword>
<keyword evidence="8 11" id="KW-0539">Nucleus</keyword>
<dbReference type="PANTHER" id="PTHR20844:SF0">
    <property type="entry name" value="MEDIATOR OF RNA POLYMERASE II TRANSCRIPTION SUBUNIT 9"/>
    <property type="match status" value="1"/>
</dbReference>
<proteinExistence type="inferred from homology"/>
<sequence length="176" mass="18608">MTSNNPARSSLGSGLTGLTSVASASTTASATHTTVTHAGTTGATPIPEGPAAATAHASASGPDGSPPALHPILTATQIDTDILPVLHDIVRTIEKESLDVSQKSRDSLEASQKVAVLHKKFEAMRTGIYGLSGIENSPKEQLKQLEILREQLRMKKKLIHKYKELNLKVFGLSGTY</sequence>
<evidence type="ECO:0000256" key="8">
    <source>
        <dbReference type="ARBA" id="ARBA00023242"/>
    </source>
</evidence>
<dbReference type="EMBL" id="VCGU01000459">
    <property type="protein sequence ID" value="TRY61626.1"/>
    <property type="molecule type" value="Genomic_DNA"/>
</dbReference>
<dbReference type="InterPro" id="IPR037212">
    <property type="entry name" value="Med7/Med21-like"/>
</dbReference>
<keyword evidence="4 11" id="KW-0805">Transcription regulation</keyword>
<dbReference type="STRING" id="6832.A0A553N861"/>
<comment type="similarity">
    <text evidence="2 11">Belongs to the Mediator complex subunit 9 family.</text>
</comment>
<evidence type="ECO:0000256" key="1">
    <source>
        <dbReference type="ARBA" id="ARBA00004123"/>
    </source>
</evidence>
<keyword evidence="14" id="KW-1185">Reference proteome</keyword>
<comment type="caution">
    <text evidence="13">The sequence shown here is derived from an EMBL/GenBank/DDBJ whole genome shotgun (WGS) entry which is preliminary data.</text>
</comment>
<organism evidence="13 14">
    <name type="scientific">Tigriopus californicus</name>
    <name type="common">Marine copepod</name>
    <dbReference type="NCBI Taxonomy" id="6832"/>
    <lineage>
        <taxon>Eukaryota</taxon>
        <taxon>Metazoa</taxon>
        <taxon>Ecdysozoa</taxon>
        <taxon>Arthropoda</taxon>
        <taxon>Crustacea</taxon>
        <taxon>Multicrustacea</taxon>
        <taxon>Hexanauplia</taxon>
        <taxon>Copepoda</taxon>
        <taxon>Harpacticoida</taxon>
        <taxon>Harpacticidae</taxon>
        <taxon>Tigriopus</taxon>
    </lineage>
</organism>
<dbReference type="PANTHER" id="PTHR20844">
    <property type="entry name" value="MEDIATOR OF RNA POLYMERASE II TRANSCRIPTION, SUBUNIT 9"/>
    <property type="match status" value="1"/>
</dbReference>
<feature type="region of interest" description="Disordered" evidence="12">
    <location>
        <begin position="29"/>
        <end position="71"/>
    </location>
</feature>
<evidence type="ECO:0000256" key="6">
    <source>
        <dbReference type="ARBA" id="ARBA00023159"/>
    </source>
</evidence>
<dbReference type="GO" id="GO:0003712">
    <property type="term" value="F:transcription coregulator activity"/>
    <property type="evidence" value="ECO:0007669"/>
    <property type="project" value="InterPro"/>
</dbReference>
<dbReference type="AlphaFoldDB" id="A0A553N861"/>
<dbReference type="SUPFAM" id="SSF140718">
    <property type="entry name" value="Mediator hinge subcomplex-like"/>
    <property type="match status" value="1"/>
</dbReference>
<comment type="subunit">
    <text evidence="11">Component of the Mediator complex.</text>
</comment>
<evidence type="ECO:0000256" key="12">
    <source>
        <dbReference type="SAM" id="MobiDB-lite"/>
    </source>
</evidence>
<dbReference type="OMA" id="HKKFEAM"/>
<dbReference type="InterPro" id="IPR011425">
    <property type="entry name" value="Med9"/>
</dbReference>
<evidence type="ECO:0000313" key="13">
    <source>
        <dbReference type="EMBL" id="TRY61626.1"/>
    </source>
</evidence>
<keyword evidence="7 11" id="KW-0804">Transcription</keyword>
<dbReference type="GO" id="GO:0016592">
    <property type="term" value="C:mediator complex"/>
    <property type="evidence" value="ECO:0007669"/>
    <property type="project" value="InterPro"/>
</dbReference>
<evidence type="ECO:0000256" key="7">
    <source>
        <dbReference type="ARBA" id="ARBA00023163"/>
    </source>
</evidence>
<dbReference type="Pfam" id="PF07544">
    <property type="entry name" value="Med9"/>
    <property type="match status" value="1"/>
</dbReference>
<dbReference type="InterPro" id="IPR039242">
    <property type="entry name" value="MED9_metazoa"/>
</dbReference>
<evidence type="ECO:0000313" key="14">
    <source>
        <dbReference type="Proteomes" id="UP000318571"/>
    </source>
</evidence>
<comment type="subcellular location">
    <subcellularLocation>
        <location evidence="1 11">Nucleus</location>
    </subcellularLocation>
</comment>
<evidence type="ECO:0000256" key="9">
    <source>
        <dbReference type="ARBA" id="ARBA00025687"/>
    </source>
</evidence>
<gene>
    <name evidence="11" type="primary">MED9</name>
    <name evidence="13" type="ORF">TCAL_04404</name>
</gene>
<comment type="function">
    <text evidence="9 11">Component of the Mediator complex, a coactivator involved in the regulated transcription of nearly all RNA polymerase II-dependent genes. Mediator functions as a bridge to convey information from gene-specific regulatory proteins to the basal RNA polymerase II transcription machinery. Mediator is recruited to promoters by direct interactions with regulatory proteins and serves as a scaffold for the assembly of a functional preinitiation complex with RNA polymerase II and the general transcription factors.</text>
</comment>
<accession>A0A553N861</accession>
<evidence type="ECO:0000256" key="10">
    <source>
        <dbReference type="ARBA" id="ARBA00031260"/>
    </source>
</evidence>
<evidence type="ECO:0000256" key="11">
    <source>
        <dbReference type="RuleBase" id="RU364145"/>
    </source>
</evidence>
<name>A0A553N861_TIGCA</name>
<reference evidence="13 14" key="1">
    <citation type="journal article" date="2018" name="Nat. Ecol. Evol.">
        <title>Genomic signatures of mitonuclear coevolution across populations of Tigriopus californicus.</title>
        <authorList>
            <person name="Barreto F.S."/>
            <person name="Watson E.T."/>
            <person name="Lima T.G."/>
            <person name="Willett C.S."/>
            <person name="Edmands S."/>
            <person name="Li W."/>
            <person name="Burton R.S."/>
        </authorList>
    </citation>
    <scope>NUCLEOTIDE SEQUENCE [LARGE SCALE GENOMIC DNA]</scope>
    <source>
        <strain evidence="13 14">San Diego</strain>
    </source>
</reference>
<evidence type="ECO:0000256" key="5">
    <source>
        <dbReference type="ARBA" id="ARBA00023054"/>
    </source>
</evidence>
<dbReference type="Proteomes" id="UP000318571">
    <property type="component" value="Chromosome 8"/>
</dbReference>
<evidence type="ECO:0000256" key="4">
    <source>
        <dbReference type="ARBA" id="ARBA00023015"/>
    </source>
</evidence>
<feature type="compositionally biased region" description="Low complexity" evidence="12">
    <location>
        <begin position="51"/>
        <end position="60"/>
    </location>
</feature>
<evidence type="ECO:0000256" key="2">
    <source>
        <dbReference type="ARBA" id="ARBA00008089"/>
    </source>
</evidence>
<dbReference type="OrthoDB" id="5950777at2759"/>
<dbReference type="GO" id="GO:0006357">
    <property type="term" value="P:regulation of transcription by RNA polymerase II"/>
    <property type="evidence" value="ECO:0007669"/>
    <property type="project" value="InterPro"/>
</dbReference>
<protein>
    <recommendedName>
        <fullName evidence="3 11">Mediator of RNA polymerase II transcription subunit 9</fullName>
    </recommendedName>
    <alternativeName>
        <fullName evidence="10 11">Mediator complex subunit 9</fullName>
    </alternativeName>
</protein>
<keyword evidence="5" id="KW-0175">Coiled coil</keyword>
<feature type="compositionally biased region" description="Low complexity" evidence="12">
    <location>
        <begin position="29"/>
        <end position="44"/>
    </location>
</feature>